<name>A0ABW2PI80_9ACTN</name>
<proteinExistence type="predicted"/>
<feature type="transmembrane region" description="Helical" evidence="1">
    <location>
        <begin position="1268"/>
        <end position="1299"/>
    </location>
</feature>
<accession>A0ABW2PI80</accession>
<keyword evidence="1" id="KW-0812">Transmembrane</keyword>
<feature type="transmembrane region" description="Helical" evidence="1">
    <location>
        <begin position="95"/>
        <end position="112"/>
    </location>
</feature>
<evidence type="ECO:0000313" key="5">
    <source>
        <dbReference type="Proteomes" id="UP001596496"/>
    </source>
</evidence>
<dbReference type="EMBL" id="JBHTCG010000031">
    <property type="protein sequence ID" value="MFC7386896.1"/>
    <property type="molecule type" value="Genomic_DNA"/>
</dbReference>
<keyword evidence="2" id="KW-0732">Signal</keyword>
<feature type="chain" id="PRO_5047462003" evidence="2">
    <location>
        <begin position="36"/>
        <end position="1394"/>
    </location>
</feature>
<dbReference type="InterPro" id="IPR000421">
    <property type="entry name" value="FA58C"/>
</dbReference>
<feature type="transmembrane region" description="Helical" evidence="1">
    <location>
        <begin position="1230"/>
        <end position="1248"/>
    </location>
</feature>
<feature type="transmembrane region" description="Helical" evidence="1">
    <location>
        <begin position="322"/>
        <end position="344"/>
    </location>
</feature>
<dbReference type="InterPro" id="IPR021798">
    <property type="entry name" value="AftD_N"/>
</dbReference>
<dbReference type="InterPro" id="IPR008979">
    <property type="entry name" value="Galactose-bd-like_sf"/>
</dbReference>
<dbReference type="PROSITE" id="PS50022">
    <property type="entry name" value="FA58C_3"/>
    <property type="match status" value="1"/>
</dbReference>
<protein>
    <submittedName>
        <fullName evidence="4">Alpha-(1-&gt;3)-arabinofuranosyltransferase family protein</fullName>
    </submittedName>
</protein>
<dbReference type="RefSeq" id="WP_380830602.1">
    <property type="nucleotide sequence ID" value="NZ_JBHTCG010000031.1"/>
</dbReference>
<feature type="domain" description="F5/8 type C" evidence="3">
    <location>
        <begin position="914"/>
        <end position="984"/>
    </location>
</feature>
<evidence type="ECO:0000256" key="2">
    <source>
        <dbReference type="SAM" id="SignalP"/>
    </source>
</evidence>
<feature type="signal peptide" evidence="2">
    <location>
        <begin position="1"/>
        <end position="35"/>
    </location>
</feature>
<sequence>MSTPGARLRRRLRLLAGCLLLGAIAFNTSPGEVIAETKLDMAVNPVGFLERASHLWDDAYFGHLQNQAYGYLFPMGPFYALFRWLDMPAWNIQRLWITLVLCAAFLGVERLAGALRVGSPDTRLLAGLAYALAPHALALVGVNSSEFQPSAVLPWILLPLVRGAAASIGPRRAAAMSAVAFLFAGGINAAAELAVLVVPLLYLLTREGGPRRRRLLAWWLPCVAAVSMWWLVPLVVLGRYIFSFLPFIETANATTGVTSLLNTLRGTSSWISFLPVDGEPWLPAAYDQATRPWLIAVTAAVAAAGLAGLVRRSTPERTFLTLCVLAGLVIVTAGHADALAFPWSEQVRDLLDGPLAPFRNLHKFDALLRLPLALGLAALPAWRPRAVRLRSAAASGGLARLAVVPMAAAGLVGLAVVPVATAGITPAGSFADLPSYWRDAAAWLNRATGHGMVLAVPGSKRGEYLWGRPLDEPMQSLLTVRWATHSNVPWGSAGLARLLQAVDERFSDGEGSAGLTTTLRRIGVTYVLVRNDLARDTIGSAWPARVHQTLEDSTGLVRVAQFGPLVGQISNTTASNWFDQAYPALEVYAVPDPAPIAGVVPADATLRMAGAPEGVLAMAEQGVLKDDAPVLVGDEPGAASVPARRTVVTDSLRRRRMIFGDVRRSAGPTLPESGKQDATTDLLDPAWTSATSSARYLGVDDVRASSSDADITAAAGERDPGRLPFAAFDGDARTGWRSDGWNGALGEWLEARFVEPVPVKDITIAFEQGPIGPPVAEVELSTAAGTRRAAVRQTTDPQLFSPPPGRTTWLRIRVTKLAYQPANPFGGRVGITEVAVPGVTPARAIAVPGLPGGGDAGTVLLTSQDTAPACMRGSSAWTCSRRLEILGEDGYGFQRLFAVGKEQTRRVGGTAVLTDPGSAALLTTLPNVYPHVTASSTVTDHPAVLGRAAMDGDPRTVWYAQPFDRHPTLSIDLGKPRTFSQIKVLFPDSYLGKPPVRVTVRAGERTVQAWVGGDGRVAFPSLTTRRLSVEFTAPASRAIEVTELTIPGVRPLGQFGGFALRLPCGYGPTLEVDGTTVPTRIVGGTLNDVLNGRPLTYAGCSPVRLIPGMTYVAASSRDAFRVRSVVLRGETDADAEATRGETHADADAGATRAAPARIEAWGPEERRLAVSAARRSYLTVNENYNIGWHAYLGGTRLTPVRLDGWRQAWILPPGTGTVVLRYEPDAAYRWSLVGGLVLAASVLALAWVRGRTRRRPPPVGPGRVTARWIWAAAPLTGLWTGGLAGAALVTALTAVGLWLPRVLAAQHAGGGRARRAARAALSAWLPAAALALAGLSAAVGTVLGVEPLTGLVPEVCCLVVVARLLVAVPAPERLRGPAAPVPRRREPRPAGVAG</sequence>
<dbReference type="Pfam" id="PF11847">
    <property type="entry name" value="GT-C_AftD"/>
    <property type="match status" value="1"/>
</dbReference>
<feature type="transmembrane region" description="Helical" evidence="1">
    <location>
        <begin position="1320"/>
        <end position="1345"/>
    </location>
</feature>
<reference evidence="5" key="1">
    <citation type="journal article" date="2019" name="Int. J. Syst. Evol. Microbiol.">
        <title>The Global Catalogue of Microorganisms (GCM) 10K type strain sequencing project: providing services to taxonomists for standard genome sequencing and annotation.</title>
        <authorList>
            <consortium name="The Broad Institute Genomics Platform"/>
            <consortium name="The Broad Institute Genome Sequencing Center for Infectious Disease"/>
            <person name="Wu L."/>
            <person name="Ma J."/>
        </authorList>
    </citation>
    <scope>NUCLEOTIDE SEQUENCE [LARGE SCALE GENOMIC DNA]</scope>
    <source>
        <strain evidence="5">CECT 7649</strain>
    </source>
</reference>
<feature type="transmembrane region" description="Helical" evidence="1">
    <location>
        <begin position="124"/>
        <end position="142"/>
    </location>
</feature>
<dbReference type="SUPFAM" id="SSF49785">
    <property type="entry name" value="Galactose-binding domain-like"/>
    <property type="match status" value="2"/>
</dbReference>
<feature type="transmembrane region" description="Helical" evidence="1">
    <location>
        <begin position="179"/>
        <end position="204"/>
    </location>
</feature>
<evidence type="ECO:0000259" key="3">
    <source>
        <dbReference type="PROSITE" id="PS50022"/>
    </source>
</evidence>
<feature type="transmembrane region" description="Helical" evidence="1">
    <location>
        <begin position="364"/>
        <end position="382"/>
    </location>
</feature>
<dbReference type="Gene3D" id="2.60.120.260">
    <property type="entry name" value="Galactose-binding domain-like"/>
    <property type="match status" value="2"/>
</dbReference>
<evidence type="ECO:0000313" key="4">
    <source>
        <dbReference type="EMBL" id="MFC7386896.1"/>
    </source>
</evidence>
<evidence type="ECO:0000256" key="1">
    <source>
        <dbReference type="SAM" id="Phobius"/>
    </source>
</evidence>
<dbReference type="InterPro" id="IPR056997">
    <property type="entry name" value="CBM_AftD"/>
</dbReference>
<gene>
    <name evidence="4" type="ORF">ACFQSB_32125</name>
</gene>
<organism evidence="4 5">
    <name type="scientific">Sphaerisporangium rhizosphaerae</name>
    <dbReference type="NCBI Taxonomy" id="2269375"/>
    <lineage>
        <taxon>Bacteria</taxon>
        <taxon>Bacillati</taxon>
        <taxon>Actinomycetota</taxon>
        <taxon>Actinomycetes</taxon>
        <taxon>Streptosporangiales</taxon>
        <taxon>Streptosporangiaceae</taxon>
        <taxon>Sphaerisporangium</taxon>
    </lineage>
</organism>
<dbReference type="Proteomes" id="UP001596496">
    <property type="component" value="Unassembled WGS sequence"/>
</dbReference>
<keyword evidence="1" id="KW-1133">Transmembrane helix</keyword>
<keyword evidence="1" id="KW-0472">Membrane</keyword>
<keyword evidence="5" id="KW-1185">Reference proteome</keyword>
<feature type="transmembrane region" description="Helical" evidence="1">
    <location>
        <begin position="216"/>
        <end position="242"/>
    </location>
</feature>
<dbReference type="Pfam" id="PF24607">
    <property type="entry name" value="CBM_AftD"/>
    <property type="match status" value="1"/>
</dbReference>
<comment type="caution">
    <text evidence="4">The sequence shown here is derived from an EMBL/GenBank/DDBJ whole genome shotgun (WGS) entry which is preliminary data.</text>
</comment>
<feature type="transmembrane region" description="Helical" evidence="1">
    <location>
        <begin position="293"/>
        <end position="310"/>
    </location>
</feature>